<proteinExistence type="predicted"/>
<sequence>MSLLSGVSAAVTSFNTEGRAALVQFNVDFSLLRCDAPNEFRPIGTAMSLWRRTTAESGTFHRTACRLGLLFHDLLPDNILLRRAYGERAAEIASDIRANPQGSRAHGPFQDYVGADCSSIWAAATSKVSAAIAVHLLGCLLAKLWDANDAIPIWVELVKERKIHINTAAEANIINPNSVAIAQMDIGRQELAAWDASCRAWLRRANESKKWAHHQFSLIVNNLSLPVCSGGTTYEQVTNTWIRSMETVEKLLKGQPHEAYDRLLLDAISSWHLYPDLLVLQDRATRVHFHDEKFSASATLTLGTEYRRQGNWTADDGLTRWSLALSHQKYYGGPVVAKSDANLSRVTIQELWIVALGTMFRMWKIRLSEFDHALQWFCHLSPITEPTSHCGIRLSWLRRFCEAAKQVLQSDDGEEKRAKDLLRHGWRRDSNFLGDLSWSTPFFGLRIPSVASALSQAKPIECGMQYLRAEMNLANVNPYSAFIHVTVRMNSEDDAGYNYNEIATIAPVATDDKYHPPQHIRWIWIERKARNNLRDIVSEGWGELHHRCSQVEAMGEKCFIRPSCNDVPKGDAGLKFSLRTSVVNPFDQEVGPTFERSPHTPQKYADSRSQGFAIWQSTEANIPSPGLEQPMPWDDSSEWLKNKSYYGNIQKYLLTVYIGRLSFQNTLKRRAPWEHHIVQREAENLELINSADDTQYLIIAAQPVMPHELTSSLEILDLASLLYSKIPSATISLKVMNIKLLDSKWIPQCLERALRPEFQVSQQHRPELRPHRPLVAEAWANMGRAETFGCIAMFESGKFNLDQDTLQEVIALCSEDSIFVSGVLLSDPAKISSENNIQHIVGNVGHIGMVLMVSPEAPRIRPLADEVGQVSHAQYDGARDDHFGGTSLHLSFTEWKVPLDWNSTGQIDNEIFLLESVVTVRDRGEFVADLDVLDLERNEFDVADFQCSCGPGSTLLGSRASEFSDFISLDSWDELLDPPSEGAGIFRSHGNWVARLACASILAQKGLSSAMVVIDGRHLCWKCFLNNYSYPEPRIPAFIID</sequence>
<keyword evidence="2" id="KW-1185">Reference proteome</keyword>
<organism evidence="1 2">
    <name type="scientific">Zalerion maritima</name>
    <dbReference type="NCBI Taxonomy" id="339359"/>
    <lineage>
        <taxon>Eukaryota</taxon>
        <taxon>Fungi</taxon>
        <taxon>Dikarya</taxon>
        <taxon>Ascomycota</taxon>
        <taxon>Pezizomycotina</taxon>
        <taxon>Sordariomycetes</taxon>
        <taxon>Lulworthiomycetidae</taxon>
        <taxon>Lulworthiales</taxon>
        <taxon>Lulworthiaceae</taxon>
        <taxon>Zalerion</taxon>
    </lineage>
</organism>
<dbReference type="AlphaFoldDB" id="A0AAD5WQV2"/>
<gene>
    <name evidence="1" type="ORF">MKZ38_002426</name>
</gene>
<reference evidence="1" key="1">
    <citation type="submission" date="2022-07" db="EMBL/GenBank/DDBJ databases">
        <title>Draft genome sequence of Zalerion maritima ATCC 34329, a (micro)plastics degrading marine fungus.</title>
        <authorList>
            <person name="Paco A."/>
            <person name="Goncalves M.F.M."/>
            <person name="Rocha-Santos T.A.P."/>
            <person name="Alves A."/>
        </authorList>
    </citation>
    <scope>NUCLEOTIDE SEQUENCE</scope>
    <source>
        <strain evidence="1">ATCC 34329</strain>
    </source>
</reference>
<dbReference type="EMBL" id="JAKWBI020000171">
    <property type="protein sequence ID" value="KAJ2900521.1"/>
    <property type="molecule type" value="Genomic_DNA"/>
</dbReference>
<name>A0AAD5WQV2_9PEZI</name>
<protein>
    <submittedName>
        <fullName evidence="1">Uncharacterized protein</fullName>
    </submittedName>
</protein>
<accession>A0AAD5WQV2</accession>
<comment type="caution">
    <text evidence="1">The sequence shown here is derived from an EMBL/GenBank/DDBJ whole genome shotgun (WGS) entry which is preliminary data.</text>
</comment>
<evidence type="ECO:0000313" key="1">
    <source>
        <dbReference type="EMBL" id="KAJ2900521.1"/>
    </source>
</evidence>
<evidence type="ECO:0000313" key="2">
    <source>
        <dbReference type="Proteomes" id="UP001201980"/>
    </source>
</evidence>
<dbReference type="Proteomes" id="UP001201980">
    <property type="component" value="Unassembled WGS sequence"/>
</dbReference>